<comment type="caution">
    <text evidence="1">The sequence shown here is derived from an EMBL/GenBank/DDBJ whole genome shotgun (WGS) entry which is preliminary data.</text>
</comment>
<protein>
    <submittedName>
        <fullName evidence="1">Uncharacterized protein</fullName>
    </submittedName>
</protein>
<accession>A0A6A4ZIB1</accession>
<dbReference type="AlphaFoldDB" id="A0A6A4ZIB1"/>
<dbReference type="EMBL" id="VJMI01019159">
    <property type="protein sequence ID" value="KAF0708067.1"/>
    <property type="molecule type" value="Genomic_DNA"/>
</dbReference>
<dbReference type="Proteomes" id="UP000469452">
    <property type="component" value="Unassembled WGS sequence"/>
</dbReference>
<organism evidence="1 2">
    <name type="scientific">Aphanomyces astaci</name>
    <name type="common">Crayfish plague agent</name>
    <dbReference type="NCBI Taxonomy" id="112090"/>
    <lineage>
        <taxon>Eukaryota</taxon>
        <taxon>Sar</taxon>
        <taxon>Stramenopiles</taxon>
        <taxon>Oomycota</taxon>
        <taxon>Saprolegniomycetes</taxon>
        <taxon>Saprolegniales</taxon>
        <taxon>Verrucalvaceae</taxon>
        <taxon>Aphanomyces</taxon>
    </lineage>
</organism>
<evidence type="ECO:0000313" key="1">
    <source>
        <dbReference type="EMBL" id="KAF0708067.1"/>
    </source>
</evidence>
<proteinExistence type="predicted"/>
<evidence type="ECO:0000313" key="2">
    <source>
        <dbReference type="Proteomes" id="UP000469452"/>
    </source>
</evidence>
<gene>
    <name evidence="1" type="ORF">AaE_013367</name>
</gene>
<reference evidence="1 2" key="1">
    <citation type="submission" date="2019-06" db="EMBL/GenBank/DDBJ databases">
        <title>Genomics analysis of Aphanomyces spp. identifies a new class of oomycete effector associated with host adaptation.</title>
        <authorList>
            <person name="Gaulin E."/>
        </authorList>
    </citation>
    <scope>NUCLEOTIDE SEQUENCE [LARGE SCALE GENOMIC DNA]</scope>
    <source>
        <strain evidence="1 2">E</strain>
    </source>
</reference>
<sequence length="293" mass="34168">MGDDGGGSHSGQVDSKLRRRAYMRNMMKIYRDEFKLEMAYLCEREKQLEENLRGILHERRQASMGSVTAPSVWSLPWKDIAAALKDGRDASIVERDTLKQKTTEYHRILRDMEAWVAHHQSIPSSLNACVSTWRDMTLLEHPPSRDLGKAWITRQMYHNSNRMFHQYQFPSTTSSHDLYDVEVVTCPDTGALEYVHRRQFDIALPASFLLQMYRDIIGHLLVQENYTPVLSESNGRTTMHSTPLHVPDHIERLHVVTATFQDHPSRHVFVAQQVHRDPQYTSHLHNQRNRSLW</sequence>
<name>A0A6A4ZIB1_APHAT</name>
<dbReference type="VEuPathDB" id="FungiDB:H257_19543"/>